<dbReference type="GO" id="GO:0006914">
    <property type="term" value="P:autophagy"/>
    <property type="evidence" value="ECO:0007669"/>
    <property type="project" value="InterPro"/>
</dbReference>
<gene>
    <name evidence="2" type="primary">Cni-Y37F4.2</name>
    <name evidence="2" type="synonym">Cnig_chr_I.g2947</name>
    <name evidence="2" type="ORF">B9Z55_002947</name>
</gene>
<dbReference type="Proteomes" id="UP000230233">
    <property type="component" value="Chromosome I"/>
</dbReference>
<feature type="region of interest" description="Disordered" evidence="1">
    <location>
        <begin position="267"/>
        <end position="293"/>
    </location>
</feature>
<dbReference type="InterPro" id="IPR039908">
    <property type="entry name" value="Sepa-1"/>
</dbReference>
<protein>
    <submittedName>
        <fullName evidence="2">Uncharacterized protein</fullName>
    </submittedName>
</protein>
<proteinExistence type="predicted"/>
<organism evidence="2 3">
    <name type="scientific">Caenorhabditis nigoni</name>
    <dbReference type="NCBI Taxonomy" id="1611254"/>
    <lineage>
        <taxon>Eukaryota</taxon>
        <taxon>Metazoa</taxon>
        <taxon>Ecdysozoa</taxon>
        <taxon>Nematoda</taxon>
        <taxon>Chromadorea</taxon>
        <taxon>Rhabditida</taxon>
        <taxon>Rhabditina</taxon>
        <taxon>Rhabditomorpha</taxon>
        <taxon>Rhabditoidea</taxon>
        <taxon>Rhabditidae</taxon>
        <taxon>Peloderinae</taxon>
        <taxon>Caenorhabditis</taxon>
    </lineage>
</organism>
<evidence type="ECO:0000313" key="3">
    <source>
        <dbReference type="Proteomes" id="UP000230233"/>
    </source>
</evidence>
<reference evidence="3" key="1">
    <citation type="submission" date="2017-10" db="EMBL/GenBank/DDBJ databases">
        <title>Rapid genome shrinkage in a self-fertile nematode reveals novel sperm competition proteins.</title>
        <authorList>
            <person name="Yin D."/>
            <person name="Schwarz E.M."/>
            <person name="Thomas C.G."/>
            <person name="Felde R.L."/>
            <person name="Korf I.F."/>
            <person name="Cutter A.D."/>
            <person name="Schartner C.M."/>
            <person name="Ralston E.J."/>
            <person name="Meyer B.J."/>
            <person name="Haag E.S."/>
        </authorList>
    </citation>
    <scope>NUCLEOTIDE SEQUENCE [LARGE SCALE GENOMIC DNA]</scope>
    <source>
        <strain evidence="3">JU1422</strain>
    </source>
</reference>
<feature type="compositionally biased region" description="Acidic residues" evidence="1">
    <location>
        <begin position="271"/>
        <end position="290"/>
    </location>
</feature>
<comment type="caution">
    <text evidence="2">The sequence shown here is derived from an EMBL/GenBank/DDBJ whole genome shotgun (WGS) entry which is preliminary data.</text>
</comment>
<dbReference type="OrthoDB" id="5856325at2759"/>
<dbReference type="PANTHER" id="PTHR21504">
    <property type="entry name" value="IG-LIKE DOMAIN-CONTAINING PROTEIN-RELATED-RELATED"/>
    <property type="match status" value="1"/>
</dbReference>
<keyword evidence="3" id="KW-1185">Reference proteome</keyword>
<feature type="region of interest" description="Disordered" evidence="1">
    <location>
        <begin position="194"/>
        <end position="237"/>
    </location>
</feature>
<dbReference type="PANTHER" id="PTHR21504:SF1">
    <property type="entry name" value="IG-LIKE DOMAIN-CONTAINING PROTEIN-RELATED"/>
    <property type="match status" value="1"/>
</dbReference>
<evidence type="ECO:0000313" key="2">
    <source>
        <dbReference type="EMBL" id="PIC53108.1"/>
    </source>
</evidence>
<name>A0A2G5VMV4_9PELO</name>
<dbReference type="EMBL" id="PDUG01000001">
    <property type="protein sequence ID" value="PIC53108.1"/>
    <property type="molecule type" value="Genomic_DNA"/>
</dbReference>
<evidence type="ECO:0000256" key="1">
    <source>
        <dbReference type="SAM" id="MobiDB-lite"/>
    </source>
</evidence>
<feature type="compositionally biased region" description="Basic and acidic residues" evidence="1">
    <location>
        <begin position="214"/>
        <end position="233"/>
    </location>
</feature>
<dbReference type="AlphaFoldDB" id="A0A2G5VMV4"/>
<accession>A0A2G5VMV4</accession>
<sequence length="567" mass="65895">MTPSASSTFIPRFCASLQKDILFVRTKSGTYSKFSFDQSTNRFLTVTCTDCHVVPKETDLFPFYAAWSNRLERYVIFAKNALNGQVEQYVYEKDYEGFQQVHQPELVFDSSRTLQTTNDFFTVGGTEKEGVTAIKRDSNGHFRKEQLNWGTKKFQVIPPVPVKMLENKEAKKEQEMIPITVQLPVEKIKEMLGNSNLEKEKENRSKITLRKRKTDSDGLTRNGKKETKEKPADPMRVVPVQLGEIGNRPKLSNKDIIEIRRLAALMGNPTEPDDGDGTSSDDADYTEDSDDNKLRPQKLLNKFLFQQSHCTQTRFKWANKRYYAFLCDPKKRSNAHRVNLFCSRSQKYIESPLSATMIALTNYGFEFDETKRGWRNIKLSENQEFKESYLTYKKVTDTVKVAYFNWNGVEYPAGCSLKLDGHLRQDENIFLEFGRNLDFWNLLKSIKKTKHRVLDLQESDLQVLYSIGRENSFVTFARNLKNREIEQFEFDTKRYGFVRIHTDLEFDESKVLKKGKRILLFMTYGESEEATLETLTVYRTESGGLEKKILKDGRFELIGEKQILECI</sequence>